<gene>
    <name evidence="3" type="ORF">WB403_51930</name>
</gene>
<proteinExistence type="predicted"/>
<feature type="domain" description="ATPase AAA-type core" evidence="2">
    <location>
        <begin position="1"/>
        <end position="54"/>
    </location>
</feature>
<evidence type="ECO:0000313" key="4">
    <source>
        <dbReference type="Proteomes" id="UP001365781"/>
    </source>
</evidence>
<dbReference type="InterPro" id="IPR003959">
    <property type="entry name" value="ATPase_AAA_core"/>
</dbReference>
<feature type="non-terminal residue" evidence="3">
    <location>
        <position position="69"/>
    </location>
</feature>
<evidence type="ECO:0000256" key="1">
    <source>
        <dbReference type="SAM" id="MobiDB-lite"/>
    </source>
</evidence>
<protein>
    <submittedName>
        <fullName evidence="3">AAA family ATPase</fullName>
    </submittedName>
</protein>
<evidence type="ECO:0000313" key="3">
    <source>
        <dbReference type="EMBL" id="MEI5617625.1"/>
    </source>
</evidence>
<dbReference type="Pfam" id="PF00004">
    <property type="entry name" value="AAA"/>
    <property type="match status" value="1"/>
</dbReference>
<keyword evidence="4" id="KW-1185">Reference proteome</keyword>
<reference evidence="3 4" key="1">
    <citation type="submission" date="2024-03" db="EMBL/GenBank/DDBJ databases">
        <title>First Report of Pectobacterium brasiliscabiei causing potato scab in china.</title>
        <authorList>
            <person name="Handique U."/>
        </authorList>
    </citation>
    <scope>NUCLEOTIDE SEQUENCE [LARGE SCALE GENOMIC DNA]</scope>
    <source>
        <strain evidence="3 4">ZRIMU1503</strain>
    </source>
</reference>
<feature type="region of interest" description="Disordered" evidence="1">
    <location>
        <begin position="1"/>
        <end position="20"/>
    </location>
</feature>
<name>A0ABU8GWR8_9ACTN</name>
<dbReference type="Proteomes" id="UP001365781">
    <property type="component" value="Unassembled WGS sequence"/>
</dbReference>
<dbReference type="InterPro" id="IPR027417">
    <property type="entry name" value="P-loop_NTPase"/>
</dbReference>
<sequence length="69" mass="7444">MDEIDKIATSQAAEGKGHMSTNTQATLLKLIEGKTVKTPNAHQAMLTQTPQQIVDTTNILWFFGGAFPG</sequence>
<comment type="caution">
    <text evidence="3">The sequence shown here is derived from an EMBL/GenBank/DDBJ whole genome shotgun (WGS) entry which is preliminary data.</text>
</comment>
<dbReference type="RefSeq" id="WP_336559438.1">
    <property type="nucleotide sequence ID" value="NZ_JBBAYM010000870.1"/>
</dbReference>
<evidence type="ECO:0000259" key="2">
    <source>
        <dbReference type="Pfam" id="PF00004"/>
    </source>
</evidence>
<accession>A0ABU8GWR8</accession>
<organism evidence="3 4">
    <name type="scientific">Streptomyces brasiliscabiei</name>
    <dbReference type="NCBI Taxonomy" id="2736302"/>
    <lineage>
        <taxon>Bacteria</taxon>
        <taxon>Bacillati</taxon>
        <taxon>Actinomycetota</taxon>
        <taxon>Actinomycetes</taxon>
        <taxon>Kitasatosporales</taxon>
        <taxon>Streptomycetaceae</taxon>
        <taxon>Streptomyces</taxon>
    </lineage>
</organism>
<dbReference type="Gene3D" id="3.40.50.300">
    <property type="entry name" value="P-loop containing nucleotide triphosphate hydrolases"/>
    <property type="match status" value="1"/>
</dbReference>
<dbReference type="EMBL" id="JBBAYM010000870">
    <property type="protein sequence ID" value="MEI5617625.1"/>
    <property type="molecule type" value="Genomic_DNA"/>
</dbReference>
<dbReference type="SUPFAM" id="SSF52540">
    <property type="entry name" value="P-loop containing nucleoside triphosphate hydrolases"/>
    <property type="match status" value="1"/>
</dbReference>